<evidence type="ECO:0000256" key="1">
    <source>
        <dbReference type="SAM" id="MobiDB-lite"/>
    </source>
</evidence>
<evidence type="ECO:0000313" key="2">
    <source>
        <dbReference type="EMBL" id="CAD9400748.1"/>
    </source>
</evidence>
<reference evidence="2" key="1">
    <citation type="submission" date="2021-01" db="EMBL/GenBank/DDBJ databases">
        <authorList>
            <person name="Corre E."/>
            <person name="Pelletier E."/>
            <person name="Niang G."/>
            <person name="Scheremetjew M."/>
            <person name="Finn R."/>
            <person name="Kale V."/>
            <person name="Holt S."/>
            <person name="Cochrane G."/>
            <person name="Meng A."/>
            <person name="Brown T."/>
            <person name="Cohen L."/>
        </authorList>
    </citation>
    <scope>NUCLEOTIDE SEQUENCE</scope>
    <source>
        <strain evidence="2">RCC1693</strain>
    </source>
</reference>
<dbReference type="EMBL" id="HBGT01008940">
    <property type="protein sequence ID" value="CAD9400748.1"/>
    <property type="molecule type" value="Transcribed_RNA"/>
</dbReference>
<gene>
    <name evidence="2" type="ORF">FPAR1323_LOCUS4878</name>
</gene>
<name>A0A7S2BM99_9STRA</name>
<feature type="region of interest" description="Disordered" evidence="1">
    <location>
        <begin position="80"/>
        <end position="102"/>
    </location>
</feature>
<sequence>MTRTDAVTMLRDPRVRIVTMPKKKTNERRCTVYSFAARSRMAWTSLSFGIEGMAPSACTHNDAAAAPKRSPSCTVCERESATANVPRKQSPAPVVSTTLPPS</sequence>
<protein>
    <submittedName>
        <fullName evidence="2">Uncharacterized protein</fullName>
    </submittedName>
</protein>
<proteinExistence type="predicted"/>
<organism evidence="2">
    <name type="scientific">Florenciella parvula</name>
    <dbReference type="NCBI Taxonomy" id="236787"/>
    <lineage>
        <taxon>Eukaryota</taxon>
        <taxon>Sar</taxon>
        <taxon>Stramenopiles</taxon>
        <taxon>Ochrophyta</taxon>
        <taxon>Dictyochophyceae</taxon>
        <taxon>Florenciellales</taxon>
        <taxon>Florenciella</taxon>
    </lineage>
</organism>
<dbReference type="AlphaFoldDB" id="A0A7S2BM99"/>
<accession>A0A7S2BM99</accession>